<feature type="transmembrane region" description="Helical" evidence="6">
    <location>
        <begin position="270"/>
        <end position="289"/>
    </location>
</feature>
<evidence type="ECO:0000256" key="2">
    <source>
        <dbReference type="ARBA" id="ARBA00022475"/>
    </source>
</evidence>
<keyword evidence="5 6" id="KW-0472">Membrane</keyword>
<dbReference type="EMBL" id="DSXR01000089">
    <property type="protein sequence ID" value="HGS87713.1"/>
    <property type="molecule type" value="Genomic_DNA"/>
</dbReference>
<dbReference type="PANTHER" id="PTHR43370">
    <property type="entry name" value="SUGAR ABC TRANSPORTER INTEGRAL MEMBRANE PROTEIN-RELATED"/>
    <property type="match status" value="1"/>
</dbReference>
<feature type="transmembrane region" description="Helical" evidence="6">
    <location>
        <begin position="60"/>
        <end position="80"/>
    </location>
</feature>
<evidence type="ECO:0000256" key="6">
    <source>
        <dbReference type="SAM" id="Phobius"/>
    </source>
</evidence>
<reference evidence="7" key="1">
    <citation type="journal article" date="2020" name="mSystems">
        <title>Genome- and Community-Level Interaction Insights into Carbon Utilization and Element Cycling Functions of Hydrothermarchaeota in Hydrothermal Sediment.</title>
        <authorList>
            <person name="Zhou Z."/>
            <person name="Liu Y."/>
            <person name="Xu W."/>
            <person name="Pan J."/>
            <person name="Luo Z.H."/>
            <person name="Li M."/>
        </authorList>
    </citation>
    <scope>NUCLEOTIDE SEQUENCE [LARGE SCALE GENOMIC DNA]</scope>
    <source>
        <strain evidence="7">SpSt-556</strain>
    </source>
</reference>
<evidence type="ECO:0000256" key="3">
    <source>
        <dbReference type="ARBA" id="ARBA00022692"/>
    </source>
</evidence>
<evidence type="ECO:0000313" key="7">
    <source>
        <dbReference type="EMBL" id="HGS87713.1"/>
    </source>
</evidence>
<comment type="subcellular location">
    <subcellularLocation>
        <location evidence="1">Cell membrane</location>
        <topology evidence="1">Multi-pass membrane protein</topology>
    </subcellularLocation>
</comment>
<evidence type="ECO:0000256" key="1">
    <source>
        <dbReference type="ARBA" id="ARBA00004651"/>
    </source>
</evidence>
<sequence>METLVTFLRLVLLSMVPFVLASQGTMLGGRTGIFNVAQEGIMLLGASLGFLVSYQVGNNFVGMLAAMAAGALFGLLLAYFTTTLKMNQFVIGLSLFFIGVGLSTLLPKLVIGITLSPPLIPTLPEVSIPVLSQIPLLGPILFRQNGLVYFSIFLSLVLWYFLYRTQRGLELRAVGENPMTADSLGINVVRARYWTAIVGGALIGLAGAYLPMVYTGTFTEGMTRGRGWLAIALTFFGGWSPLTILTGSLFFAGVEVLAFRAQVIGLAVPYQYLLMVPYLATILIMILTFRKARVPAFLGQNYDREKRNL</sequence>
<dbReference type="AlphaFoldDB" id="A0A7C4Q4J1"/>
<protein>
    <submittedName>
        <fullName evidence="7">ABC transporter permease</fullName>
    </submittedName>
</protein>
<dbReference type="GO" id="GO:0022857">
    <property type="term" value="F:transmembrane transporter activity"/>
    <property type="evidence" value="ECO:0007669"/>
    <property type="project" value="InterPro"/>
</dbReference>
<dbReference type="InterPro" id="IPR001851">
    <property type="entry name" value="ABC_transp_permease"/>
</dbReference>
<comment type="caution">
    <text evidence="7">The sequence shown here is derived from an EMBL/GenBank/DDBJ whole genome shotgun (WGS) entry which is preliminary data.</text>
</comment>
<organism evidence="7">
    <name type="scientific">Bellilinea caldifistulae</name>
    <dbReference type="NCBI Taxonomy" id="360411"/>
    <lineage>
        <taxon>Bacteria</taxon>
        <taxon>Bacillati</taxon>
        <taxon>Chloroflexota</taxon>
        <taxon>Anaerolineae</taxon>
        <taxon>Anaerolineales</taxon>
        <taxon>Anaerolineaceae</taxon>
        <taxon>Bellilinea</taxon>
    </lineage>
</organism>
<feature type="transmembrane region" description="Helical" evidence="6">
    <location>
        <begin position="193"/>
        <end position="215"/>
    </location>
</feature>
<evidence type="ECO:0000256" key="4">
    <source>
        <dbReference type="ARBA" id="ARBA00022989"/>
    </source>
</evidence>
<keyword evidence="2" id="KW-1003">Cell membrane</keyword>
<feature type="transmembrane region" description="Helical" evidence="6">
    <location>
        <begin position="227"/>
        <end position="250"/>
    </location>
</feature>
<keyword evidence="3 6" id="KW-0812">Transmembrane</keyword>
<dbReference type="Pfam" id="PF02653">
    <property type="entry name" value="BPD_transp_2"/>
    <property type="match status" value="1"/>
</dbReference>
<feature type="transmembrane region" description="Helical" evidence="6">
    <location>
        <begin position="86"/>
        <end position="106"/>
    </location>
</feature>
<gene>
    <name evidence="7" type="ORF">ENT17_08850</name>
</gene>
<keyword evidence="4 6" id="KW-1133">Transmembrane helix</keyword>
<dbReference type="GO" id="GO:0005886">
    <property type="term" value="C:plasma membrane"/>
    <property type="evidence" value="ECO:0007669"/>
    <property type="project" value="UniProtKB-SubCell"/>
</dbReference>
<accession>A0A7C4Q4J1</accession>
<feature type="transmembrane region" description="Helical" evidence="6">
    <location>
        <begin position="146"/>
        <end position="163"/>
    </location>
</feature>
<proteinExistence type="predicted"/>
<dbReference type="PANTHER" id="PTHR43370:SF2">
    <property type="entry name" value="ABC TRANSPORTER PERMEASE PROTEIN"/>
    <property type="match status" value="1"/>
</dbReference>
<name>A0A7C4Q4J1_9CHLR</name>
<evidence type="ECO:0000256" key="5">
    <source>
        <dbReference type="ARBA" id="ARBA00023136"/>
    </source>
</evidence>
<dbReference type="CDD" id="cd06580">
    <property type="entry name" value="TM_PBP1_transp_TpRbsC_like"/>
    <property type="match status" value="1"/>
</dbReference>